<comment type="caution">
    <text evidence="2">The sequence shown here is derived from an EMBL/GenBank/DDBJ whole genome shotgun (WGS) entry which is preliminary data.</text>
</comment>
<feature type="transmembrane region" description="Helical" evidence="1">
    <location>
        <begin position="20"/>
        <end position="40"/>
    </location>
</feature>
<feature type="transmembrane region" description="Helical" evidence="1">
    <location>
        <begin position="52"/>
        <end position="73"/>
    </location>
</feature>
<feature type="transmembrane region" description="Helical" evidence="1">
    <location>
        <begin position="85"/>
        <end position="111"/>
    </location>
</feature>
<organism evidence="2 3">
    <name type="scientific">Pseudomonas agronomica</name>
    <dbReference type="NCBI Taxonomy" id="2979328"/>
    <lineage>
        <taxon>Bacteria</taxon>
        <taxon>Pseudomonadati</taxon>
        <taxon>Pseudomonadota</taxon>
        <taxon>Gammaproteobacteria</taxon>
        <taxon>Pseudomonadales</taxon>
        <taxon>Pseudomonadaceae</taxon>
        <taxon>Pseudomonas</taxon>
    </lineage>
</organism>
<evidence type="ECO:0000313" key="3">
    <source>
        <dbReference type="Proteomes" id="UP001061999"/>
    </source>
</evidence>
<dbReference type="Proteomes" id="UP001061999">
    <property type="component" value="Unassembled WGS sequence"/>
</dbReference>
<protein>
    <submittedName>
        <fullName evidence="2">Cation-transporting P-type ATPase</fullName>
    </submittedName>
</protein>
<gene>
    <name evidence="2" type="ORF">OC610_21150</name>
</gene>
<accession>A0ABT3FCX6</accession>
<dbReference type="EMBL" id="JAOSHO010000386">
    <property type="protein sequence ID" value="MCW1246936.1"/>
    <property type="molecule type" value="Genomic_DNA"/>
</dbReference>
<keyword evidence="1" id="KW-1133">Transmembrane helix</keyword>
<reference evidence="2" key="1">
    <citation type="submission" date="2022-07" db="EMBL/GenBank/DDBJ databases">
        <title>Pseudomonas agronomica sp. nov.: a novel bacterium with biotechnological application in the synthesis of biofertilizers from valorized agricultural residues.</title>
        <authorList>
            <person name="Robas M."/>
            <person name="Fernandez V.M."/>
            <person name="Luna L."/>
            <person name="Provanza A."/>
            <person name="Jimenez P.A."/>
        </authorList>
    </citation>
    <scope>NUCLEOTIDE SEQUENCE</scope>
    <source>
        <strain evidence="2">SAICEU22T</strain>
    </source>
</reference>
<keyword evidence="1" id="KW-0812">Transmembrane</keyword>
<proteinExistence type="predicted"/>
<name>A0ABT3FCX6_9PSED</name>
<keyword evidence="1" id="KW-0472">Membrane</keyword>
<keyword evidence="3" id="KW-1185">Reference proteome</keyword>
<feature type="non-terminal residue" evidence="2">
    <location>
        <position position="139"/>
    </location>
</feature>
<evidence type="ECO:0000313" key="2">
    <source>
        <dbReference type="EMBL" id="MCW1246936.1"/>
    </source>
</evidence>
<evidence type="ECO:0000256" key="1">
    <source>
        <dbReference type="SAM" id="Phobius"/>
    </source>
</evidence>
<sequence>MTAQAAASPMLSSAEQRSAARQLTLAMLALGLLALGLAWRGWSPEQSGVSQLLLGVASLLVAVPVMRSAWYSLRYPSLHGITDQLIALAMLGAWATGDLLTAALLPIIMVFGHVLEERSVIGSQEAIHALGQLTRSQGR</sequence>